<dbReference type="PANTHER" id="PTHR40518">
    <property type="entry name" value="ACETOACETATE DECARBOXYLASE"/>
    <property type="match status" value="1"/>
</dbReference>
<comment type="caution">
    <text evidence="1">The sequence shown here is derived from an EMBL/GenBank/DDBJ whole genome shotgun (WGS) entry which is preliminary data.</text>
</comment>
<dbReference type="AlphaFoldDB" id="A0A8H3IHB9"/>
<evidence type="ECO:0000313" key="1">
    <source>
        <dbReference type="EMBL" id="CAF9918728.1"/>
    </source>
</evidence>
<gene>
    <name evidence="1" type="ORF">IMSHALPRED_004390</name>
</gene>
<accession>A0A8H3IHB9</accession>
<dbReference type="SUPFAM" id="SSF160104">
    <property type="entry name" value="Acetoacetate decarboxylase-like"/>
    <property type="match status" value="1"/>
</dbReference>
<dbReference type="Proteomes" id="UP000664534">
    <property type="component" value="Unassembled WGS sequence"/>
</dbReference>
<evidence type="ECO:0000313" key="2">
    <source>
        <dbReference type="Proteomes" id="UP000664534"/>
    </source>
</evidence>
<protein>
    <submittedName>
        <fullName evidence="1">Uncharacterized protein</fullName>
    </submittedName>
</protein>
<dbReference type="EMBL" id="CAJPDT010000021">
    <property type="protein sequence ID" value="CAF9918728.1"/>
    <property type="molecule type" value="Genomic_DNA"/>
</dbReference>
<dbReference type="OrthoDB" id="9970474at2759"/>
<sequence>MAISTVLPERSLPLAPPPWALKATVYVLSFYHSASSTLPLDIVYDPLELHAPSFSSEKETGKYVGGLGFAQIVRYTESPVGTYDELAILPGFFHIVGPDGSKKKDSRITGIWVSQETTLMNGRRNWNIPKNLARFKFTPPELATTSPIKVEVFRADPSSTRPFFSATIHPISYLPTFPMSSTWLSYLGISTFILQPPLPEGDPADIVVGTKDWKRSYPILKCKRAKMVWIDMKQADEDRKRGEGAVGQQEGDAMVKKEGKGYENWWPGMRRWHLGMICENATLELGEPEVVKE</sequence>
<keyword evidence="2" id="KW-1185">Reference proteome</keyword>
<dbReference type="PANTHER" id="PTHR40518:SF1">
    <property type="entry name" value="ACETOACETATE DECARBOXYLASE"/>
    <property type="match status" value="1"/>
</dbReference>
<name>A0A8H3IHB9_9LECA</name>
<proteinExistence type="predicted"/>
<dbReference type="InterPro" id="IPR023375">
    <property type="entry name" value="ADC_dom_sf"/>
</dbReference>
<dbReference type="Gene3D" id="2.40.400.10">
    <property type="entry name" value="Acetoacetate decarboxylase-like"/>
    <property type="match status" value="1"/>
</dbReference>
<organism evidence="1 2">
    <name type="scientific">Imshaugia aleurites</name>
    <dbReference type="NCBI Taxonomy" id="172621"/>
    <lineage>
        <taxon>Eukaryota</taxon>
        <taxon>Fungi</taxon>
        <taxon>Dikarya</taxon>
        <taxon>Ascomycota</taxon>
        <taxon>Pezizomycotina</taxon>
        <taxon>Lecanoromycetes</taxon>
        <taxon>OSLEUM clade</taxon>
        <taxon>Lecanoromycetidae</taxon>
        <taxon>Lecanorales</taxon>
        <taxon>Lecanorineae</taxon>
        <taxon>Parmeliaceae</taxon>
        <taxon>Imshaugia</taxon>
    </lineage>
</organism>
<reference evidence="1" key="1">
    <citation type="submission" date="2021-03" db="EMBL/GenBank/DDBJ databases">
        <authorList>
            <person name="Tagirdzhanova G."/>
        </authorList>
    </citation>
    <scope>NUCLEOTIDE SEQUENCE</scope>
</reference>